<dbReference type="SUPFAM" id="SSF81301">
    <property type="entry name" value="Nucleotidyltransferase"/>
    <property type="match status" value="1"/>
</dbReference>
<dbReference type="InterPro" id="IPR002934">
    <property type="entry name" value="Polymerase_NTP_transf_dom"/>
</dbReference>
<feature type="domain" description="Polymerase nucleotidyl transferase" evidence="1">
    <location>
        <begin position="30"/>
        <end position="99"/>
    </location>
</feature>
<accession>A0A4R6QIZ8</accession>
<dbReference type="InParanoid" id="A0A4R6QIZ8"/>
<dbReference type="AlphaFoldDB" id="A0A4R6QIZ8"/>
<reference evidence="2 3" key="1">
    <citation type="submission" date="2019-03" db="EMBL/GenBank/DDBJ databases">
        <title>Genomic Encyclopedia of Type Strains, Phase IV (KMG-IV): sequencing the most valuable type-strain genomes for metagenomic binning, comparative biology and taxonomic classification.</title>
        <authorList>
            <person name="Goeker M."/>
        </authorList>
    </citation>
    <scope>NUCLEOTIDE SEQUENCE [LARGE SCALE GENOMIC DNA]</scope>
    <source>
        <strain evidence="2 3">DSM 16998</strain>
    </source>
</reference>
<protein>
    <submittedName>
        <fullName evidence="2">Nucleotidyltransferase-like protein</fullName>
    </submittedName>
</protein>
<keyword evidence="3" id="KW-1185">Reference proteome</keyword>
<keyword evidence="2" id="KW-0808">Transferase</keyword>
<dbReference type="Pfam" id="PF01909">
    <property type="entry name" value="NTP_transf_2"/>
    <property type="match status" value="1"/>
</dbReference>
<evidence type="ECO:0000259" key="1">
    <source>
        <dbReference type="Pfam" id="PF01909"/>
    </source>
</evidence>
<dbReference type="Gene3D" id="3.30.460.10">
    <property type="entry name" value="Beta Polymerase, domain 2"/>
    <property type="match status" value="1"/>
</dbReference>
<dbReference type="GO" id="GO:0016779">
    <property type="term" value="F:nucleotidyltransferase activity"/>
    <property type="evidence" value="ECO:0007669"/>
    <property type="project" value="InterPro"/>
</dbReference>
<evidence type="ECO:0000313" key="2">
    <source>
        <dbReference type="EMBL" id="TDP63354.1"/>
    </source>
</evidence>
<gene>
    <name evidence="2" type="ORF">DES47_105359</name>
</gene>
<evidence type="ECO:0000313" key="3">
    <source>
        <dbReference type="Proteomes" id="UP000295361"/>
    </source>
</evidence>
<dbReference type="CDD" id="cd05403">
    <property type="entry name" value="NT_KNTase_like"/>
    <property type="match status" value="1"/>
</dbReference>
<organism evidence="2 3">
    <name type="scientific">Roseateles toxinivorans</name>
    <dbReference type="NCBI Taxonomy" id="270368"/>
    <lineage>
        <taxon>Bacteria</taxon>
        <taxon>Pseudomonadati</taxon>
        <taxon>Pseudomonadota</taxon>
        <taxon>Betaproteobacteria</taxon>
        <taxon>Burkholderiales</taxon>
        <taxon>Sphaerotilaceae</taxon>
        <taxon>Roseateles</taxon>
    </lineage>
</organism>
<proteinExistence type="predicted"/>
<dbReference type="InterPro" id="IPR043519">
    <property type="entry name" value="NT_sf"/>
</dbReference>
<name>A0A4R6QIZ8_9BURK</name>
<dbReference type="Proteomes" id="UP000295361">
    <property type="component" value="Unassembled WGS sequence"/>
</dbReference>
<comment type="caution">
    <text evidence="2">The sequence shown here is derived from an EMBL/GenBank/DDBJ whole genome shotgun (WGS) entry which is preliminary data.</text>
</comment>
<dbReference type="EMBL" id="SNXS01000005">
    <property type="protein sequence ID" value="TDP63354.1"/>
    <property type="molecule type" value="Genomic_DNA"/>
</dbReference>
<sequence>MWGWGRVKPWKGFTNLYWVMRLSVVQRESIKTQFADELGTDCEVMLFGSRTSDLGRGGDVDLLVRAPKPVARKVWGAARLAARAERLLDGRKVDVVLLDSNTALQPIHAAALATGVAL</sequence>